<dbReference type="Proteomes" id="UP000499080">
    <property type="component" value="Unassembled WGS sequence"/>
</dbReference>
<sequence>MAIWFLLNCTTLDKFPLIKFVAFNRLRHLVVSERLALDVGCFFFTSKVCFTLSETGTFHGAKVYEDADSVTLGVRFWHLVVGERLALFVGCKFPSQHGWYLQKKYSPHSLNHSCGTLCLASPPPCVRPVARA</sequence>
<evidence type="ECO:0000313" key="2">
    <source>
        <dbReference type="Proteomes" id="UP000499080"/>
    </source>
</evidence>
<proteinExistence type="predicted"/>
<dbReference type="EMBL" id="BGPR01026711">
    <property type="protein sequence ID" value="GBN96674.1"/>
    <property type="molecule type" value="Genomic_DNA"/>
</dbReference>
<protein>
    <submittedName>
        <fullName evidence="1">Uncharacterized protein</fullName>
    </submittedName>
</protein>
<reference evidence="1 2" key="1">
    <citation type="journal article" date="2019" name="Sci. Rep.">
        <title>Orb-weaving spider Araneus ventricosus genome elucidates the spidroin gene catalogue.</title>
        <authorList>
            <person name="Kono N."/>
            <person name="Nakamura H."/>
            <person name="Ohtoshi R."/>
            <person name="Moran D.A.P."/>
            <person name="Shinohara A."/>
            <person name="Yoshida Y."/>
            <person name="Fujiwara M."/>
            <person name="Mori M."/>
            <person name="Tomita M."/>
            <person name="Arakawa K."/>
        </authorList>
    </citation>
    <scope>NUCLEOTIDE SEQUENCE [LARGE SCALE GENOMIC DNA]</scope>
</reference>
<organism evidence="1 2">
    <name type="scientific">Araneus ventricosus</name>
    <name type="common">Orbweaver spider</name>
    <name type="synonym">Epeira ventricosa</name>
    <dbReference type="NCBI Taxonomy" id="182803"/>
    <lineage>
        <taxon>Eukaryota</taxon>
        <taxon>Metazoa</taxon>
        <taxon>Ecdysozoa</taxon>
        <taxon>Arthropoda</taxon>
        <taxon>Chelicerata</taxon>
        <taxon>Arachnida</taxon>
        <taxon>Araneae</taxon>
        <taxon>Araneomorphae</taxon>
        <taxon>Entelegynae</taxon>
        <taxon>Araneoidea</taxon>
        <taxon>Araneidae</taxon>
        <taxon>Araneus</taxon>
    </lineage>
</organism>
<name>A0A4Y2T7S2_ARAVE</name>
<dbReference type="AlphaFoldDB" id="A0A4Y2T7S2"/>
<gene>
    <name evidence="1" type="ORF">AVEN_253278_1</name>
</gene>
<accession>A0A4Y2T7S2</accession>
<comment type="caution">
    <text evidence="1">The sequence shown here is derived from an EMBL/GenBank/DDBJ whole genome shotgun (WGS) entry which is preliminary data.</text>
</comment>
<keyword evidence="2" id="KW-1185">Reference proteome</keyword>
<evidence type="ECO:0000313" key="1">
    <source>
        <dbReference type="EMBL" id="GBN96674.1"/>
    </source>
</evidence>